<dbReference type="STRING" id="1844972.A7K91_06400"/>
<reference evidence="2 3" key="1">
    <citation type="submission" date="2016-05" db="EMBL/GenBank/DDBJ databases">
        <title>Paenibacillus oryzae. sp. nov., isolated from the rice root.</title>
        <authorList>
            <person name="Zhang J."/>
            <person name="Zhang X."/>
        </authorList>
    </citation>
    <scope>NUCLEOTIDE SEQUENCE [LARGE SCALE GENOMIC DNA]</scope>
    <source>
        <strain evidence="2 3">1DrF-4</strain>
    </source>
</reference>
<keyword evidence="1" id="KW-0472">Membrane</keyword>
<feature type="transmembrane region" description="Helical" evidence="1">
    <location>
        <begin position="567"/>
        <end position="586"/>
    </location>
</feature>
<organism evidence="2 3">
    <name type="scientific">Paenibacillus oryzae</name>
    <dbReference type="NCBI Taxonomy" id="1844972"/>
    <lineage>
        <taxon>Bacteria</taxon>
        <taxon>Bacillati</taxon>
        <taxon>Bacillota</taxon>
        <taxon>Bacilli</taxon>
        <taxon>Bacillales</taxon>
        <taxon>Paenibacillaceae</taxon>
        <taxon>Paenibacillus</taxon>
    </lineage>
</organism>
<feature type="transmembrane region" description="Helical" evidence="1">
    <location>
        <begin position="492"/>
        <end position="514"/>
    </location>
</feature>
<dbReference type="Proteomes" id="UP000092024">
    <property type="component" value="Unassembled WGS sequence"/>
</dbReference>
<feature type="transmembrane region" description="Helical" evidence="1">
    <location>
        <begin position="526"/>
        <end position="546"/>
    </location>
</feature>
<dbReference type="OrthoDB" id="3805529at2"/>
<gene>
    <name evidence="2" type="ORF">A7K91_06400</name>
</gene>
<dbReference type="InterPro" id="IPR043748">
    <property type="entry name" value="DUF5693"/>
</dbReference>
<keyword evidence="1" id="KW-0812">Transmembrane</keyword>
<feature type="transmembrane region" description="Helical" evidence="1">
    <location>
        <begin position="425"/>
        <end position="445"/>
    </location>
</feature>
<dbReference type="Pfam" id="PF18949">
    <property type="entry name" value="DUF5693"/>
    <property type="match status" value="1"/>
</dbReference>
<protein>
    <submittedName>
        <fullName evidence="2">Uncharacterized protein</fullName>
    </submittedName>
</protein>
<evidence type="ECO:0000313" key="2">
    <source>
        <dbReference type="EMBL" id="OBR63577.1"/>
    </source>
</evidence>
<sequence length="709" mass="78428">MLMRWQRWNRRAKTWLWIIVLAGVVASLPLGLSRMQMEQSANTVEFVFDYIDLLEVSEQQSNPRQYLEDKLDLLKDAGIGTMSVYESTLRELQRSGRLVYYNERDAALLQGKLADERVNHSYILFSGAEEAEKIGPLIRDGLDRYGVSYADWSFGGRQGLVVQEPLAALNLKTFDFDPMTLEELTEAGFHILPRFSDRVVPYDSERTDAQLVRLKEYGATRVLFDGEKAKGASDQGELKSLDSFGELLKHHGIGLTVIENLKKPQQGINKLAYLSQYNVVRLYSLSPEESLEISSTVLKERFLLAAKDRNIRMFFLNTMLQSSTDSGRLNDSVDKLALAMGGEDGAISLLEKEGFPNGVAESFQFDKPSWEKPLRALSVLGAVALIALLISAFIPHTAIPLFLLGLAGSAGLYVLNSSLLEQALALGAAVSAPTLALIWVLNRIYARTIGSRRMIGGEAWTVGGAGHPSLAQESRTTWVFPEVSAPRRLAMALGWFVGATLITLSAVPIVFGLLNNITYSLVLEQFRGVSALHFGPLVLVAIYVFLYEDSEGNGVLKRGLALLKQPITLLWVLGIAIVGAIGFYYLSRTGNNGQVPPLELLIRGWLESAFGVRPRFKEFMLGHPPLLLGLFLAIRYRAAWVLMIVGAMGQLTMVSTFTHIHTPLYISIIRTLLGLGAGLIFGLIAIGLWTVAEGAFRKWVMPRFQQKSA</sequence>
<comment type="caution">
    <text evidence="2">The sequence shown here is derived from an EMBL/GenBank/DDBJ whole genome shotgun (WGS) entry which is preliminary data.</text>
</comment>
<name>A0A1A5YDC4_9BACL</name>
<dbReference type="AlphaFoldDB" id="A0A1A5YDC4"/>
<feature type="transmembrane region" description="Helical" evidence="1">
    <location>
        <begin position="638"/>
        <end position="660"/>
    </location>
</feature>
<feature type="transmembrane region" description="Helical" evidence="1">
    <location>
        <begin position="672"/>
        <end position="692"/>
    </location>
</feature>
<evidence type="ECO:0000256" key="1">
    <source>
        <dbReference type="SAM" id="Phobius"/>
    </source>
</evidence>
<keyword evidence="3" id="KW-1185">Reference proteome</keyword>
<feature type="transmembrane region" description="Helical" evidence="1">
    <location>
        <begin position="374"/>
        <end position="394"/>
    </location>
</feature>
<evidence type="ECO:0000313" key="3">
    <source>
        <dbReference type="Proteomes" id="UP000092024"/>
    </source>
</evidence>
<keyword evidence="1" id="KW-1133">Transmembrane helix</keyword>
<proteinExistence type="predicted"/>
<dbReference type="EMBL" id="LYPA01000071">
    <property type="protein sequence ID" value="OBR63577.1"/>
    <property type="molecule type" value="Genomic_DNA"/>
</dbReference>
<accession>A0A1A5YDC4</accession>